<evidence type="ECO:0000313" key="2">
    <source>
        <dbReference type="Proteomes" id="UP000055048"/>
    </source>
</evidence>
<name>A0A0V0TWK7_9BILA</name>
<organism evidence="1 2">
    <name type="scientific">Trichinella murrelli</name>
    <dbReference type="NCBI Taxonomy" id="144512"/>
    <lineage>
        <taxon>Eukaryota</taxon>
        <taxon>Metazoa</taxon>
        <taxon>Ecdysozoa</taxon>
        <taxon>Nematoda</taxon>
        <taxon>Enoplea</taxon>
        <taxon>Dorylaimia</taxon>
        <taxon>Trichinellida</taxon>
        <taxon>Trichinellidae</taxon>
        <taxon>Trichinella</taxon>
    </lineage>
</organism>
<proteinExistence type="predicted"/>
<keyword evidence="2" id="KW-1185">Reference proteome</keyword>
<sequence>MFLRKVTNDASSANSKYSMDMIPARGNGKPAQPAAMALYSAGRLTRSVGYQDEASIPRRTNTASLATAGW</sequence>
<reference evidence="1 2" key="1">
    <citation type="submission" date="2015-01" db="EMBL/GenBank/DDBJ databases">
        <title>Evolution of Trichinella species and genotypes.</title>
        <authorList>
            <person name="Korhonen P.K."/>
            <person name="Edoardo P."/>
            <person name="Giuseppe L.R."/>
            <person name="Gasser R.B."/>
        </authorList>
    </citation>
    <scope>NUCLEOTIDE SEQUENCE [LARGE SCALE GENOMIC DNA]</scope>
    <source>
        <strain evidence="1">ISS417</strain>
    </source>
</reference>
<accession>A0A0V0TWK7</accession>
<evidence type="ECO:0000313" key="1">
    <source>
        <dbReference type="EMBL" id="KRX43437.1"/>
    </source>
</evidence>
<dbReference type="EMBL" id="JYDJ01000119">
    <property type="protein sequence ID" value="KRX43437.1"/>
    <property type="molecule type" value="Genomic_DNA"/>
</dbReference>
<dbReference type="AlphaFoldDB" id="A0A0V0TWK7"/>
<protein>
    <submittedName>
        <fullName evidence="1">Uncharacterized protein</fullName>
    </submittedName>
</protein>
<gene>
    <name evidence="1" type="ORF">T05_498</name>
</gene>
<dbReference type="Proteomes" id="UP000055048">
    <property type="component" value="Unassembled WGS sequence"/>
</dbReference>
<comment type="caution">
    <text evidence="1">The sequence shown here is derived from an EMBL/GenBank/DDBJ whole genome shotgun (WGS) entry which is preliminary data.</text>
</comment>